<dbReference type="Proteomes" id="UP001596422">
    <property type="component" value="Unassembled WGS sequence"/>
</dbReference>
<keyword evidence="2" id="KW-1185">Reference proteome</keyword>
<evidence type="ECO:0000313" key="1">
    <source>
        <dbReference type="EMBL" id="MFC6669007.1"/>
    </source>
</evidence>
<dbReference type="EMBL" id="JBHSWE010000001">
    <property type="protein sequence ID" value="MFC6669007.1"/>
    <property type="molecule type" value="Genomic_DNA"/>
</dbReference>
<dbReference type="RefSeq" id="WP_379907553.1">
    <property type="nucleotide sequence ID" value="NZ_JBHSWE010000001.1"/>
</dbReference>
<evidence type="ECO:0000313" key="2">
    <source>
        <dbReference type="Proteomes" id="UP001596422"/>
    </source>
</evidence>
<protein>
    <submittedName>
        <fullName evidence="1">Uncharacterized protein</fullName>
    </submittedName>
</protein>
<gene>
    <name evidence="1" type="ORF">ACFQDL_01950</name>
</gene>
<sequence length="347" mass="39709">MPKSIPESPIMKLRKLFNLSISSFFIAGLFLESSLTCAEPLTSTASTEKSALSKLANEMKPGEWAELKTKRPDKLMHVFVGYRPSGKAAWYHIAGWTDDGKWDPKSRQFLFMGFRKQYKFIAYAEDSNAWRILPGPFGWNTPDSGTFKDTRKTKFGHVYGRNALDSEHGIFYVAISGYTYAYNLKSSTWTRTSGGSGMSIEYFPGLGLLSHDTDPQRGKTEFPLELLRPNKNNWESFTTLPFSGYHSISHYNPILDEMLFIAGNDNRSVVTLKRNGQLSRKKDLPFDMTIRYGQVVVDPNTGRYLIFNLGLLHEFNSQTNEYQPVNDYRPLGVNMRCRYLQQYPSWV</sequence>
<reference evidence="2" key="1">
    <citation type="journal article" date="2019" name="Int. J. Syst. Evol. Microbiol.">
        <title>The Global Catalogue of Microorganisms (GCM) 10K type strain sequencing project: providing services to taxonomists for standard genome sequencing and annotation.</title>
        <authorList>
            <consortium name="The Broad Institute Genomics Platform"/>
            <consortium name="The Broad Institute Genome Sequencing Center for Infectious Disease"/>
            <person name="Wu L."/>
            <person name="Ma J."/>
        </authorList>
    </citation>
    <scope>NUCLEOTIDE SEQUENCE [LARGE SCALE GENOMIC DNA]</scope>
    <source>
        <strain evidence="2">NBRC 111756</strain>
    </source>
</reference>
<organism evidence="1 2">
    <name type="scientific">Marinobacterium aestuariivivens</name>
    <dbReference type="NCBI Taxonomy" id="1698799"/>
    <lineage>
        <taxon>Bacteria</taxon>
        <taxon>Pseudomonadati</taxon>
        <taxon>Pseudomonadota</taxon>
        <taxon>Gammaproteobacteria</taxon>
        <taxon>Oceanospirillales</taxon>
        <taxon>Oceanospirillaceae</taxon>
        <taxon>Marinobacterium</taxon>
    </lineage>
</organism>
<comment type="caution">
    <text evidence="1">The sequence shown here is derived from an EMBL/GenBank/DDBJ whole genome shotgun (WGS) entry which is preliminary data.</text>
</comment>
<proteinExistence type="predicted"/>
<name>A0ABW1ZTF4_9GAMM</name>
<accession>A0ABW1ZTF4</accession>